<dbReference type="GO" id="GO:0016798">
    <property type="term" value="F:hydrolase activity, acting on glycosyl bonds"/>
    <property type="evidence" value="ECO:0007669"/>
    <property type="project" value="UniProtKB-KW"/>
</dbReference>
<reference evidence="4 5" key="1">
    <citation type="submission" date="2016-10" db="EMBL/GenBank/DDBJ databases">
        <authorList>
            <person name="de Groot N.N."/>
        </authorList>
    </citation>
    <scope>NUCLEOTIDE SEQUENCE [LARGE SCALE GENOMIC DNA]</scope>
    <source>
        <strain evidence="5">E92,LMG 26720,CCM 7988</strain>
    </source>
</reference>
<dbReference type="STRING" id="1079859.SAMN04515674_108110"/>
<dbReference type="Pfam" id="PF09087">
    <property type="entry name" value="Cyc-maltodext_N"/>
    <property type="match status" value="1"/>
</dbReference>
<dbReference type="InterPro" id="IPR019492">
    <property type="entry name" value="Cyclo-malto-dextrinase_C"/>
</dbReference>
<dbReference type="Gene3D" id="2.60.40.1180">
    <property type="entry name" value="Golgi alpha-mannosidase II"/>
    <property type="match status" value="1"/>
</dbReference>
<dbReference type="CDD" id="cd11340">
    <property type="entry name" value="AmyAc_bac_CMD_like_3"/>
    <property type="match status" value="1"/>
</dbReference>
<evidence type="ECO:0000256" key="1">
    <source>
        <dbReference type="ARBA" id="ARBA00022801"/>
    </source>
</evidence>
<organism evidence="4 5">
    <name type="scientific">Pseudarcicella hirudinis</name>
    <dbReference type="NCBI Taxonomy" id="1079859"/>
    <lineage>
        <taxon>Bacteria</taxon>
        <taxon>Pseudomonadati</taxon>
        <taxon>Bacteroidota</taxon>
        <taxon>Cytophagia</taxon>
        <taxon>Cytophagales</taxon>
        <taxon>Flectobacillaceae</taxon>
        <taxon>Pseudarcicella</taxon>
    </lineage>
</organism>
<dbReference type="RefSeq" id="WP_092017952.1">
    <property type="nucleotide sequence ID" value="NZ_FOXH01000008.1"/>
</dbReference>
<name>A0A1I5UY35_9BACT</name>
<dbReference type="InterPro" id="IPR014756">
    <property type="entry name" value="Ig_E-set"/>
</dbReference>
<dbReference type="Proteomes" id="UP000199306">
    <property type="component" value="Unassembled WGS sequence"/>
</dbReference>
<dbReference type="InterPro" id="IPR017853">
    <property type="entry name" value="GH"/>
</dbReference>
<gene>
    <name evidence="4" type="ORF">SAMN04515674_108110</name>
</gene>
<accession>A0A1I5UY35</accession>
<feature type="domain" description="Glycosyl hydrolase family 13 catalytic" evidence="3">
    <location>
        <begin position="142"/>
        <end position="548"/>
    </location>
</feature>
<dbReference type="InterPro" id="IPR015171">
    <property type="entry name" value="Cyc-maltodext_N"/>
</dbReference>
<evidence type="ECO:0000313" key="5">
    <source>
        <dbReference type="Proteomes" id="UP000199306"/>
    </source>
</evidence>
<keyword evidence="2 4" id="KW-0326">Glycosidase</keyword>
<dbReference type="SUPFAM" id="SSF51445">
    <property type="entry name" value="(Trans)glycosidases"/>
    <property type="match status" value="1"/>
</dbReference>
<dbReference type="PANTHER" id="PTHR10357:SF210">
    <property type="entry name" value="MALTODEXTRIN GLUCOSIDASE"/>
    <property type="match status" value="1"/>
</dbReference>
<evidence type="ECO:0000259" key="3">
    <source>
        <dbReference type="SMART" id="SM00642"/>
    </source>
</evidence>
<dbReference type="InterPro" id="IPR006047">
    <property type="entry name" value="GH13_cat_dom"/>
</dbReference>
<protein>
    <submittedName>
        <fullName evidence="4">Glycosidase</fullName>
    </submittedName>
</protein>
<evidence type="ECO:0000256" key="2">
    <source>
        <dbReference type="ARBA" id="ARBA00023295"/>
    </source>
</evidence>
<dbReference type="Gene3D" id="3.20.20.80">
    <property type="entry name" value="Glycosidases"/>
    <property type="match status" value="1"/>
</dbReference>
<dbReference type="InterPro" id="IPR013780">
    <property type="entry name" value="Glyco_hydro_b"/>
</dbReference>
<dbReference type="PANTHER" id="PTHR10357">
    <property type="entry name" value="ALPHA-AMYLASE FAMILY MEMBER"/>
    <property type="match status" value="1"/>
</dbReference>
<dbReference type="Gene3D" id="2.60.40.10">
    <property type="entry name" value="Immunoglobulins"/>
    <property type="match status" value="1"/>
</dbReference>
<dbReference type="OrthoDB" id="9806009at2"/>
<sequence length="637" mass="72843">MKKIINFIGFGLLFFALISGETRAQSIQKVEPVNWWTGMKNPKLQLLVYGKDISAFEVSANYPGVKIEGVQKVESPNYLFINLTIAPETRAGKFMLEFRKTVQVKNGKKKAVDQIVKISQPYELKVRDKKPQEITSKDLIYQILPDRFANGDPSNDKFPDMADPLADRSNPFLRHGGDLQGIIQHLDYVQELGATALWLNPVLENNQFQTNEGGSMRSSYHGYHFTDLYNVDKRLGGNDTYKKLIDAAHEKGIKIIQDAIYNHIASNHWMMKDLPMKSWINQWDTYTNTTYRDEPLIDILHGSASDKKIMESGWFVPALPDLNNKNELVGNYLIQHALWTVEFFGIDGWRIDTYMYNDLEFMNRCNEALLQEYPDMFITGENSVSNIVSQAYLSRNNFNVPFKSNLPSANDFVLSNAISDALNNEFGWNKGFNRIYSTLASDMIYQDANRNMIFLDNHDIDRFYSVIKEDLSKFKMGLGFLLTTRGVPQIYYGTEILTKNFKDPSDAEVRKDFPGGWAGDKENKFLAAGRNAKENEAFDFVKTLANFRKGSSAITTGKLMQFTPESGIYVYFRYDNNQTIMVILNQNKDEKVVESSRFSERTTGFTRARNVITKTDLTDLKTIRVAGMSVTVLELQK</sequence>
<dbReference type="InterPro" id="IPR013783">
    <property type="entry name" value="Ig-like_fold"/>
</dbReference>
<dbReference type="SMART" id="SM00642">
    <property type="entry name" value="Aamy"/>
    <property type="match status" value="1"/>
</dbReference>
<dbReference type="SUPFAM" id="SSF51011">
    <property type="entry name" value="Glycosyl hydrolase domain"/>
    <property type="match status" value="1"/>
</dbReference>
<dbReference type="AlphaFoldDB" id="A0A1I5UY35"/>
<dbReference type="GO" id="GO:0005975">
    <property type="term" value="P:carbohydrate metabolic process"/>
    <property type="evidence" value="ECO:0007669"/>
    <property type="project" value="InterPro"/>
</dbReference>
<keyword evidence="1" id="KW-0378">Hydrolase</keyword>
<dbReference type="Pfam" id="PF10438">
    <property type="entry name" value="Cyc-maltodext_C"/>
    <property type="match status" value="1"/>
</dbReference>
<dbReference type="SUPFAM" id="SSF81296">
    <property type="entry name" value="E set domains"/>
    <property type="match status" value="1"/>
</dbReference>
<dbReference type="EMBL" id="FOXH01000008">
    <property type="protein sequence ID" value="SFQ00130.1"/>
    <property type="molecule type" value="Genomic_DNA"/>
</dbReference>
<dbReference type="Pfam" id="PF00128">
    <property type="entry name" value="Alpha-amylase"/>
    <property type="match status" value="1"/>
</dbReference>
<keyword evidence="5" id="KW-1185">Reference proteome</keyword>
<proteinExistence type="predicted"/>
<evidence type="ECO:0000313" key="4">
    <source>
        <dbReference type="EMBL" id="SFQ00130.1"/>
    </source>
</evidence>